<sequence length="223" mass="24933">MRTFYLCAILAWFVLHLAYCDGGGHGGISHDSHENLQDCFEDCEGPHKCVNMDEMKAMMSPDCGRCVTMACEDSPHPRMDCIEEAIAGCDECPSPTPKILSRRMRCVACRKECHEHHGAAKPKCQEKNLTKYFQECQESGECPLHETEHALTVDEECRTCVSEACQSHYDVDCALRQKILCESCSFPTNDQLRAMARCAACMAGRSSNGPHDDHDVDGGERRH</sequence>
<comment type="caution">
    <text evidence="3">The sequence shown here is derived from an EMBL/GenBank/DDBJ whole genome shotgun (WGS) entry which is preliminary data.</text>
</comment>
<accession>A0ABP0FIZ3</accession>
<organism evidence="3 4">
    <name type="scientific">Clavelina lepadiformis</name>
    <name type="common">Light-bulb sea squirt</name>
    <name type="synonym">Ascidia lepadiformis</name>
    <dbReference type="NCBI Taxonomy" id="159417"/>
    <lineage>
        <taxon>Eukaryota</taxon>
        <taxon>Metazoa</taxon>
        <taxon>Chordata</taxon>
        <taxon>Tunicata</taxon>
        <taxon>Ascidiacea</taxon>
        <taxon>Aplousobranchia</taxon>
        <taxon>Clavelinidae</taxon>
        <taxon>Clavelina</taxon>
    </lineage>
</organism>
<name>A0ABP0FIZ3_CLALP</name>
<feature type="chain" id="PRO_5045826584" evidence="2">
    <location>
        <begin position="23"/>
        <end position="223"/>
    </location>
</feature>
<evidence type="ECO:0000313" key="3">
    <source>
        <dbReference type="EMBL" id="CAK8679632.1"/>
    </source>
</evidence>
<dbReference type="Proteomes" id="UP001642483">
    <property type="component" value="Unassembled WGS sequence"/>
</dbReference>
<keyword evidence="4" id="KW-1185">Reference proteome</keyword>
<feature type="signal peptide" evidence="2">
    <location>
        <begin position="1"/>
        <end position="22"/>
    </location>
</feature>
<protein>
    <submittedName>
        <fullName evidence="3">Uncharacterized protein</fullName>
    </submittedName>
</protein>
<reference evidence="3 4" key="1">
    <citation type="submission" date="2024-02" db="EMBL/GenBank/DDBJ databases">
        <authorList>
            <person name="Daric V."/>
            <person name="Darras S."/>
        </authorList>
    </citation>
    <scope>NUCLEOTIDE SEQUENCE [LARGE SCALE GENOMIC DNA]</scope>
</reference>
<gene>
    <name evidence="3" type="ORF">CVLEPA_LOCUS9893</name>
</gene>
<feature type="region of interest" description="Disordered" evidence="1">
    <location>
        <begin position="204"/>
        <end position="223"/>
    </location>
</feature>
<feature type="compositionally biased region" description="Basic and acidic residues" evidence="1">
    <location>
        <begin position="210"/>
        <end position="223"/>
    </location>
</feature>
<evidence type="ECO:0000313" key="4">
    <source>
        <dbReference type="Proteomes" id="UP001642483"/>
    </source>
</evidence>
<evidence type="ECO:0000256" key="1">
    <source>
        <dbReference type="SAM" id="MobiDB-lite"/>
    </source>
</evidence>
<evidence type="ECO:0000256" key="2">
    <source>
        <dbReference type="SAM" id="SignalP"/>
    </source>
</evidence>
<keyword evidence="2" id="KW-0732">Signal</keyword>
<proteinExistence type="predicted"/>
<dbReference type="EMBL" id="CAWYQH010000068">
    <property type="protein sequence ID" value="CAK8679632.1"/>
    <property type="molecule type" value="Genomic_DNA"/>
</dbReference>